<evidence type="ECO:0000313" key="1">
    <source>
        <dbReference type="EMBL" id="PFJ25166.1"/>
    </source>
</evidence>
<dbReference type="RefSeq" id="WP_098517898.1">
    <property type="nucleotide sequence ID" value="NZ_NUVX01000118.1"/>
</dbReference>
<evidence type="ECO:0000313" key="2">
    <source>
        <dbReference type="Proteomes" id="UP000224003"/>
    </source>
</evidence>
<organism evidence="1 2">
    <name type="scientific">Bacillus thuringiensis</name>
    <dbReference type="NCBI Taxonomy" id="1428"/>
    <lineage>
        <taxon>Bacteria</taxon>
        <taxon>Bacillati</taxon>
        <taxon>Bacillota</taxon>
        <taxon>Bacilli</taxon>
        <taxon>Bacillales</taxon>
        <taxon>Bacillaceae</taxon>
        <taxon>Bacillus</taxon>
        <taxon>Bacillus cereus group</taxon>
    </lineage>
</organism>
<comment type="caution">
    <text evidence="1">The sequence shown here is derived from an EMBL/GenBank/DDBJ whole genome shotgun (WGS) entry which is preliminary data.</text>
</comment>
<gene>
    <name evidence="1" type="ORF">COJ15_35895</name>
</gene>
<proteinExistence type="predicted"/>
<dbReference type="AlphaFoldDB" id="A0A9X6WH05"/>
<dbReference type="Proteomes" id="UP000224003">
    <property type="component" value="Unassembled WGS sequence"/>
</dbReference>
<reference evidence="1 2" key="1">
    <citation type="submission" date="2017-09" db="EMBL/GenBank/DDBJ databases">
        <title>Large-scale bioinformatics analysis of Bacillus genomes uncovers conserved roles of natural products in bacterial physiology.</title>
        <authorList>
            <consortium name="Agbiome Team Llc"/>
            <person name="Bleich R.M."/>
            <person name="Grubbs K.J."/>
            <person name="Santa Maria K.C."/>
            <person name="Allen S.E."/>
            <person name="Farag S."/>
            <person name="Shank E.A."/>
            <person name="Bowers A."/>
        </authorList>
    </citation>
    <scope>NUCLEOTIDE SEQUENCE [LARGE SCALE GENOMIC DNA]</scope>
    <source>
        <strain evidence="1 2">AFS085496</strain>
    </source>
</reference>
<accession>A0A9X6WH05</accession>
<dbReference type="EMBL" id="NUVX01000118">
    <property type="protein sequence ID" value="PFJ25166.1"/>
    <property type="molecule type" value="Genomic_DNA"/>
</dbReference>
<protein>
    <submittedName>
        <fullName evidence="1">Uncharacterized protein</fullName>
    </submittedName>
</protein>
<name>A0A9X6WH05_BACTU</name>
<sequence length="69" mass="8566">MNIETQIKDFELCIQPRIDVINRHEVWINDNPENIEGIQHRRQLIKDEEENIEQFMKLHILYHVMLERR</sequence>